<dbReference type="Proteomes" id="UP001519343">
    <property type="component" value="Unassembled WGS sequence"/>
</dbReference>
<dbReference type="EMBL" id="JAGGKT010000002">
    <property type="protein sequence ID" value="MBP1930839.1"/>
    <property type="molecule type" value="Genomic_DNA"/>
</dbReference>
<comment type="caution">
    <text evidence="1">The sequence shown here is derived from an EMBL/GenBank/DDBJ whole genome shotgun (WGS) entry which is preliminary data.</text>
</comment>
<name>A0ABS4GKR0_9BACL</name>
<sequence length="90" mass="10240">MTKTLFPVTWNFNFGTWIARFVTWTKVPPDFGGMQRLLIQNRGLIPRSSLGKTPNFARTNNVHKKSTPFIPNLEKKGCLIVGGIIKLPVW</sequence>
<accession>A0ABS4GKR0</accession>
<evidence type="ECO:0000313" key="2">
    <source>
        <dbReference type="Proteomes" id="UP001519343"/>
    </source>
</evidence>
<proteinExistence type="predicted"/>
<reference evidence="1 2" key="1">
    <citation type="submission" date="2021-03" db="EMBL/GenBank/DDBJ databases">
        <title>Genomic Encyclopedia of Type Strains, Phase IV (KMG-IV): sequencing the most valuable type-strain genomes for metagenomic binning, comparative biology and taxonomic classification.</title>
        <authorList>
            <person name="Goeker M."/>
        </authorList>
    </citation>
    <scope>NUCLEOTIDE SEQUENCE [LARGE SCALE GENOMIC DNA]</scope>
    <source>
        <strain evidence="1 2">DSM 24738</strain>
    </source>
</reference>
<protein>
    <submittedName>
        <fullName evidence="1">Uncharacterized protein</fullName>
    </submittedName>
</protein>
<organism evidence="1 2">
    <name type="scientific">Ammoniphilus resinae</name>
    <dbReference type="NCBI Taxonomy" id="861532"/>
    <lineage>
        <taxon>Bacteria</taxon>
        <taxon>Bacillati</taxon>
        <taxon>Bacillota</taxon>
        <taxon>Bacilli</taxon>
        <taxon>Bacillales</taxon>
        <taxon>Paenibacillaceae</taxon>
        <taxon>Aneurinibacillus group</taxon>
        <taxon>Ammoniphilus</taxon>
    </lineage>
</organism>
<gene>
    <name evidence="1" type="ORF">J2Z37_000836</name>
</gene>
<keyword evidence="2" id="KW-1185">Reference proteome</keyword>
<evidence type="ECO:0000313" key="1">
    <source>
        <dbReference type="EMBL" id="MBP1930839.1"/>
    </source>
</evidence>